<dbReference type="KEGG" id="pbap:Pla133_36730"/>
<evidence type="ECO:0000313" key="1">
    <source>
        <dbReference type="EMBL" id="QDU68574.1"/>
    </source>
</evidence>
<name>A0A518BNM5_9BACT</name>
<organism evidence="1 2">
    <name type="scientific">Engelhardtia mirabilis</name>
    <dbReference type="NCBI Taxonomy" id="2528011"/>
    <lineage>
        <taxon>Bacteria</taxon>
        <taxon>Pseudomonadati</taxon>
        <taxon>Planctomycetota</taxon>
        <taxon>Planctomycetia</taxon>
        <taxon>Planctomycetia incertae sedis</taxon>
        <taxon>Engelhardtia</taxon>
    </lineage>
</organism>
<sequence length="392" mass="43040">MLLTLALVALQDGPAGAVGADAPAPLEAAGHGEAGTRSLTLQLGFYDQSAAVSEGNPFIDEALTVIEPVVVWDHQVSDDWGYSLEFSYDLVTSASIDRLSQFPEQSGASGDNYTGLRYGSRHRLNAESQYDWHLGVSTEYDYTSIGFGGGYSTQAQNGSTTTWSLDGYYDDVEIIRYDGTTADGTDTRTSLAGTWAHSRLLNPKWRGEMVVTLGAQSGFLETPYNAVVLEDTAGTPITIFDTPVSGEVVNEELPDSRLRLSVTSRARRYLGPGRAVELGGRLYGDDWGITSLTLEPRYFMNLVPDRVDLELLYRFYVQSAADDFSDQFLLADGTPEFRTQDPDLGDLDAHTLGGIVSFGNGLSRRWRLGLNYTLRSDGLDYVWAWLGYTWSF</sequence>
<dbReference type="Pfam" id="PF12094">
    <property type="entry name" value="DUF3570"/>
    <property type="match status" value="1"/>
</dbReference>
<dbReference type="RefSeq" id="WP_145067698.1">
    <property type="nucleotide sequence ID" value="NZ_CP036287.1"/>
</dbReference>
<dbReference type="Proteomes" id="UP000316921">
    <property type="component" value="Chromosome"/>
</dbReference>
<dbReference type="EMBL" id="CP036287">
    <property type="protein sequence ID" value="QDU68574.1"/>
    <property type="molecule type" value="Genomic_DNA"/>
</dbReference>
<reference evidence="1 2" key="1">
    <citation type="submission" date="2019-02" db="EMBL/GenBank/DDBJ databases">
        <title>Deep-cultivation of Planctomycetes and their phenomic and genomic characterization uncovers novel biology.</title>
        <authorList>
            <person name="Wiegand S."/>
            <person name="Jogler M."/>
            <person name="Boedeker C."/>
            <person name="Pinto D."/>
            <person name="Vollmers J."/>
            <person name="Rivas-Marin E."/>
            <person name="Kohn T."/>
            <person name="Peeters S.H."/>
            <person name="Heuer A."/>
            <person name="Rast P."/>
            <person name="Oberbeckmann S."/>
            <person name="Bunk B."/>
            <person name="Jeske O."/>
            <person name="Meyerdierks A."/>
            <person name="Storesund J.E."/>
            <person name="Kallscheuer N."/>
            <person name="Luecker S."/>
            <person name="Lage O.M."/>
            <person name="Pohl T."/>
            <person name="Merkel B.J."/>
            <person name="Hornburger P."/>
            <person name="Mueller R.-W."/>
            <person name="Bruemmer F."/>
            <person name="Labrenz M."/>
            <person name="Spormann A.M."/>
            <person name="Op den Camp H."/>
            <person name="Overmann J."/>
            <person name="Amann R."/>
            <person name="Jetten M.S.M."/>
            <person name="Mascher T."/>
            <person name="Medema M.H."/>
            <person name="Devos D.P."/>
            <person name="Kaster A.-K."/>
            <person name="Ovreas L."/>
            <person name="Rohde M."/>
            <person name="Galperin M.Y."/>
            <person name="Jogler C."/>
        </authorList>
    </citation>
    <scope>NUCLEOTIDE SEQUENCE [LARGE SCALE GENOMIC DNA]</scope>
    <source>
        <strain evidence="1 2">Pla133</strain>
    </source>
</reference>
<keyword evidence="2" id="KW-1185">Reference proteome</keyword>
<evidence type="ECO:0000313" key="2">
    <source>
        <dbReference type="Proteomes" id="UP000316921"/>
    </source>
</evidence>
<gene>
    <name evidence="1" type="ORF">Pla133_36730</name>
</gene>
<protein>
    <submittedName>
        <fullName evidence="1">Uncharacterized protein</fullName>
    </submittedName>
</protein>
<dbReference type="InterPro" id="IPR021953">
    <property type="entry name" value="DUF3570"/>
</dbReference>
<accession>A0A518BNM5</accession>
<proteinExistence type="predicted"/>
<dbReference type="AlphaFoldDB" id="A0A518BNM5"/>